<reference evidence="2 3" key="1">
    <citation type="submission" date="2024-01" db="EMBL/GenBank/DDBJ databases">
        <title>Genome assemblies of Stephania.</title>
        <authorList>
            <person name="Yang L."/>
        </authorList>
    </citation>
    <scope>NUCLEOTIDE SEQUENCE [LARGE SCALE GENOMIC DNA]</scope>
    <source>
        <strain evidence="2">YNDBR</strain>
        <tissue evidence="2">Leaf</tissue>
    </source>
</reference>
<evidence type="ECO:0000313" key="2">
    <source>
        <dbReference type="EMBL" id="KAK9113608.1"/>
    </source>
</evidence>
<proteinExistence type="predicted"/>
<evidence type="ECO:0000256" key="1">
    <source>
        <dbReference type="SAM" id="MobiDB-lite"/>
    </source>
</evidence>
<name>A0AAP0IDV7_9MAGN</name>
<feature type="region of interest" description="Disordered" evidence="1">
    <location>
        <begin position="31"/>
        <end position="83"/>
    </location>
</feature>
<dbReference type="Proteomes" id="UP001420932">
    <property type="component" value="Unassembled WGS sequence"/>
</dbReference>
<comment type="caution">
    <text evidence="2">The sequence shown here is derived from an EMBL/GenBank/DDBJ whole genome shotgun (WGS) entry which is preliminary data.</text>
</comment>
<keyword evidence="3" id="KW-1185">Reference proteome</keyword>
<dbReference type="AlphaFoldDB" id="A0AAP0IDV7"/>
<dbReference type="EMBL" id="JBBNAF010000009">
    <property type="protein sequence ID" value="KAK9113608.1"/>
    <property type="molecule type" value="Genomic_DNA"/>
</dbReference>
<gene>
    <name evidence="2" type="ORF">Syun_020405</name>
</gene>
<organism evidence="2 3">
    <name type="scientific">Stephania yunnanensis</name>
    <dbReference type="NCBI Taxonomy" id="152371"/>
    <lineage>
        <taxon>Eukaryota</taxon>
        <taxon>Viridiplantae</taxon>
        <taxon>Streptophyta</taxon>
        <taxon>Embryophyta</taxon>
        <taxon>Tracheophyta</taxon>
        <taxon>Spermatophyta</taxon>
        <taxon>Magnoliopsida</taxon>
        <taxon>Ranunculales</taxon>
        <taxon>Menispermaceae</taxon>
        <taxon>Menispermoideae</taxon>
        <taxon>Cissampelideae</taxon>
        <taxon>Stephania</taxon>
    </lineage>
</organism>
<accession>A0AAP0IDV7</accession>
<feature type="compositionally biased region" description="Basic and acidic residues" evidence="1">
    <location>
        <begin position="70"/>
        <end position="83"/>
    </location>
</feature>
<sequence length="83" mass="9546">MVRRSELDAVVQRPAQFKAFMQSQLGMRMDFGASTFQAPPSPPPHEHHRQVGMDPAHSPQQQHDDDNEDNHDLLDEEHLGHKR</sequence>
<evidence type="ECO:0000313" key="3">
    <source>
        <dbReference type="Proteomes" id="UP001420932"/>
    </source>
</evidence>
<protein>
    <submittedName>
        <fullName evidence="2">Uncharacterized protein</fullName>
    </submittedName>
</protein>